<feature type="region of interest" description="Disordered" evidence="1">
    <location>
        <begin position="63"/>
        <end position="103"/>
    </location>
</feature>
<reference evidence="3 4" key="1">
    <citation type="submission" date="2014-04" db="EMBL/GenBank/DDBJ databases">
        <authorList>
            <consortium name="DOE Joint Genome Institute"/>
            <person name="Kuo A."/>
            <person name="Martino E."/>
            <person name="Perotto S."/>
            <person name="Kohler A."/>
            <person name="Nagy L.G."/>
            <person name="Floudas D."/>
            <person name="Copeland A."/>
            <person name="Barry K.W."/>
            <person name="Cichocki N."/>
            <person name="Veneault-Fourrey C."/>
            <person name="LaButti K."/>
            <person name="Lindquist E.A."/>
            <person name="Lipzen A."/>
            <person name="Lundell T."/>
            <person name="Morin E."/>
            <person name="Murat C."/>
            <person name="Sun H."/>
            <person name="Tunlid A."/>
            <person name="Henrissat B."/>
            <person name="Grigoriev I.V."/>
            <person name="Hibbett D.S."/>
            <person name="Martin F."/>
            <person name="Nordberg H.P."/>
            <person name="Cantor M.N."/>
            <person name="Hua S.X."/>
        </authorList>
    </citation>
    <scope>NUCLEOTIDE SEQUENCE [LARGE SCALE GENOMIC DNA]</scope>
    <source>
        <strain evidence="3 4">Zn</strain>
    </source>
</reference>
<protein>
    <submittedName>
        <fullName evidence="3">Uncharacterized protein</fullName>
    </submittedName>
</protein>
<feature type="region of interest" description="Disordered" evidence="1">
    <location>
        <begin position="145"/>
        <end position="167"/>
    </location>
</feature>
<dbReference type="AlphaFoldDB" id="A0A0C3DAU8"/>
<keyword evidence="4" id="KW-1185">Reference proteome</keyword>
<reference evidence="4" key="2">
    <citation type="submission" date="2015-01" db="EMBL/GenBank/DDBJ databases">
        <title>Evolutionary Origins and Diversification of the Mycorrhizal Mutualists.</title>
        <authorList>
            <consortium name="DOE Joint Genome Institute"/>
            <consortium name="Mycorrhizal Genomics Consortium"/>
            <person name="Kohler A."/>
            <person name="Kuo A."/>
            <person name="Nagy L.G."/>
            <person name="Floudas D."/>
            <person name="Copeland A."/>
            <person name="Barry K.W."/>
            <person name="Cichocki N."/>
            <person name="Veneault-Fourrey C."/>
            <person name="LaButti K."/>
            <person name="Lindquist E.A."/>
            <person name="Lipzen A."/>
            <person name="Lundell T."/>
            <person name="Morin E."/>
            <person name="Murat C."/>
            <person name="Riley R."/>
            <person name="Ohm R."/>
            <person name="Sun H."/>
            <person name="Tunlid A."/>
            <person name="Henrissat B."/>
            <person name="Grigoriev I.V."/>
            <person name="Hibbett D.S."/>
            <person name="Martin F."/>
        </authorList>
    </citation>
    <scope>NUCLEOTIDE SEQUENCE [LARGE SCALE GENOMIC DNA]</scope>
    <source>
        <strain evidence="4">Zn</strain>
    </source>
</reference>
<evidence type="ECO:0000313" key="4">
    <source>
        <dbReference type="Proteomes" id="UP000054321"/>
    </source>
</evidence>
<sequence length="167" mass="17994">MALLSPGHGLILPFIFLFTIPIALLAALTTVLAFSILLFRVTLVYIELALTIIPNYLLGTKSTSQSLPNATSSVTTASSSRRRRRRGSSAVVSGSTTPTPTAAVLGMNPSANRIRDYEGVGGWRLGPPSDDDDLWTKINSRLELPAEHGRRHQRSLTSGSIPGQKRV</sequence>
<gene>
    <name evidence="3" type="ORF">OIDMADRAFT_85004</name>
</gene>
<proteinExistence type="predicted"/>
<feature type="transmembrane region" description="Helical" evidence="2">
    <location>
        <begin position="12"/>
        <end position="39"/>
    </location>
</feature>
<keyword evidence="2" id="KW-0472">Membrane</keyword>
<name>A0A0C3DAU8_OIDMZ</name>
<evidence type="ECO:0000313" key="3">
    <source>
        <dbReference type="EMBL" id="KIN08464.1"/>
    </source>
</evidence>
<evidence type="ECO:0000256" key="1">
    <source>
        <dbReference type="SAM" id="MobiDB-lite"/>
    </source>
</evidence>
<feature type="compositionally biased region" description="Low complexity" evidence="1">
    <location>
        <begin position="70"/>
        <end position="79"/>
    </location>
</feature>
<organism evidence="3 4">
    <name type="scientific">Oidiodendron maius (strain Zn)</name>
    <dbReference type="NCBI Taxonomy" id="913774"/>
    <lineage>
        <taxon>Eukaryota</taxon>
        <taxon>Fungi</taxon>
        <taxon>Dikarya</taxon>
        <taxon>Ascomycota</taxon>
        <taxon>Pezizomycotina</taxon>
        <taxon>Leotiomycetes</taxon>
        <taxon>Leotiomycetes incertae sedis</taxon>
        <taxon>Myxotrichaceae</taxon>
        <taxon>Oidiodendron</taxon>
    </lineage>
</organism>
<feature type="non-terminal residue" evidence="3">
    <location>
        <position position="167"/>
    </location>
</feature>
<dbReference type="EMBL" id="KN832870">
    <property type="protein sequence ID" value="KIN08464.1"/>
    <property type="molecule type" value="Genomic_DNA"/>
</dbReference>
<accession>A0A0C3DAU8</accession>
<dbReference type="HOGENOM" id="CLU_056392_1_0_1"/>
<keyword evidence="2" id="KW-1133">Transmembrane helix</keyword>
<feature type="compositionally biased region" description="Low complexity" evidence="1">
    <location>
        <begin position="88"/>
        <end position="103"/>
    </location>
</feature>
<keyword evidence="2" id="KW-0812">Transmembrane</keyword>
<dbReference type="InParanoid" id="A0A0C3DAU8"/>
<dbReference type="OrthoDB" id="4492972at2759"/>
<evidence type="ECO:0000256" key="2">
    <source>
        <dbReference type="SAM" id="Phobius"/>
    </source>
</evidence>
<dbReference type="Proteomes" id="UP000054321">
    <property type="component" value="Unassembled WGS sequence"/>
</dbReference>